<feature type="domain" description="RNA polymerase sigma-70 region 2" evidence="5">
    <location>
        <begin position="39"/>
        <end position="105"/>
    </location>
</feature>
<evidence type="ECO:0000313" key="8">
    <source>
        <dbReference type="Proteomes" id="UP001500339"/>
    </source>
</evidence>
<evidence type="ECO:0000256" key="4">
    <source>
        <dbReference type="ARBA" id="ARBA00023163"/>
    </source>
</evidence>
<comment type="similarity">
    <text evidence="1">Belongs to the sigma-70 factor family. ECF subfamily.</text>
</comment>
<dbReference type="CDD" id="cd06171">
    <property type="entry name" value="Sigma70_r4"/>
    <property type="match status" value="1"/>
</dbReference>
<keyword evidence="4" id="KW-0804">Transcription</keyword>
<keyword evidence="3" id="KW-0731">Sigma factor</keyword>
<dbReference type="Pfam" id="PF04542">
    <property type="entry name" value="Sigma70_r2"/>
    <property type="match status" value="1"/>
</dbReference>
<dbReference type="Gene3D" id="1.10.10.10">
    <property type="entry name" value="Winged helix-like DNA-binding domain superfamily/Winged helix DNA-binding domain"/>
    <property type="match status" value="1"/>
</dbReference>
<reference evidence="7 8" key="1">
    <citation type="journal article" date="2019" name="Int. J. Syst. Evol. Microbiol.">
        <title>The Global Catalogue of Microorganisms (GCM) 10K type strain sequencing project: providing services to taxonomists for standard genome sequencing and annotation.</title>
        <authorList>
            <consortium name="The Broad Institute Genomics Platform"/>
            <consortium name="The Broad Institute Genome Sequencing Center for Infectious Disease"/>
            <person name="Wu L."/>
            <person name="Ma J."/>
        </authorList>
    </citation>
    <scope>NUCLEOTIDE SEQUENCE [LARGE SCALE GENOMIC DNA]</scope>
    <source>
        <strain evidence="7 8">JCM 1405</strain>
    </source>
</reference>
<dbReference type="Pfam" id="PF08281">
    <property type="entry name" value="Sigma70_r4_2"/>
    <property type="match status" value="1"/>
</dbReference>
<evidence type="ECO:0000256" key="2">
    <source>
        <dbReference type="ARBA" id="ARBA00023015"/>
    </source>
</evidence>
<dbReference type="InterPro" id="IPR036388">
    <property type="entry name" value="WH-like_DNA-bd_sf"/>
</dbReference>
<dbReference type="SUPFAM" id="SSF88659">
    <property type="entry name" value="Sigma3 and sigma4 domains of RNA polymerase sigma factors"/>
    <property type="match status" value="1"/>
</dbReference>
<dbReference type="NCBIfam" id="TIGR02954">
    <property type="entry name" value="Sig70_famx3"/>
    <property type="match status" value="1"/>
</dbReference>
<evidence type="ECO:0000256" key="1">
    <source>
        <dbReference type="ARBA" id="ARBA00010641"/>
    </source>
</evidence>
<dbReference type="Gene3D" id="1.10.1740.10">
    <property type="match status" value="1"/>
</dbReference>
<dbReference type="InterPro" id="IPR007627">
    <property type="entry name" value="RNA_pol_sigma70_r2"/>
</dbReference>
<dbReference type="Proteomes" id="UP001500339">
    <property type="component" value="Unassembled WGS sequence"/>
</dbReference>
<dbReference type="RefSeq" id="WP_343771235.1">
    <property type="nucleotide sequence ID" value="NZ_BAAACF010000012.1"/>
</dbReference>
<dbReference type="InterPro" id="IPR013325">
    <property type="entry name" value="RNA_pol_sigma_r2"/>
</dbReference>
<dbReference type="PANTHER" id="PTHR43133">
    <property type="entry name" value="RNA POLYMERASE ECF-TYPE SIGMA FACTO"/>
    <property type="match status" value="1"/>
</dbReference>
<dbReference type="InterPro" id="IPR013249">
    <property type="entry name" value="RNA_pol_sigma70_r4_t2"/>
</dbReference>
<gene>
    <name evidence="7" type="ORF">GCM10008905_31470</name>
</gene>
<proteinExistence type="inferred from homology"/>
<dbReference type="SUPFAM" id="SSF88946">
    <property type="entry name" value="Sigma2 domain of RNA polymerase sigma factors"/>
    <property type="match status" value="1"/>
</dbReference>
<accession>A0ABN1J797</accession>
<dbReference type="InterPro" id="IPR039425">
    <property type="entry name" value="RNA_pol_sigma-70-like"/>
</dbReference>
<organism evidence="7 8">
    <name type="scientific">Clostridium malenominatum</name>
    <dbReference type="NCBI Taxonomy" id="1539"/>
    <lineage>
        <taxon>Bacteria</taxon>
        <taxon>Bacillati</taxon>
        <taxon>Bacillota</taxon>
        <taxon>Clostridia</taxon>
        <taxon>Eubacteriales</taxon>
        <taxon>Clostridiaceae</taxon>
        <taxon>Clostridium</taxon>
    </lineage>
</organism>
<feature type="domain" description="RNA polymerase sigma factor 70 region 4 type 2" evidence="6">
    <location>
        <begin position="131"/>
        <end position="181"/>
    </location>
</feature>
<evidence type="ECO:0000259" key="5">
    <source>
        <dbReference type="Pfam" id="PF04542"/>
    </source>
</evidence>
<name>A0ABN1J797_9CLOT</name>
<dbReference type="InterPro" id="IPR013324">
    <property type="entry name" value="RNA_pol_sigma_r3/r4-like"/>
</dbReference>
<dbReference type="InterPro" id="IPR014284">
    <property type="entry name" value="RNA_pol_sigma-70_dom"/>
</dbReference>
<dbReference type="EMBL" id="BAAACF010000012">
    <property type="protein sequence ID" value="GAA0730331.1"/>
    <property type="molecule type" value="Genomic_DNA"/>
</dbReference>
<keyword evidence="2" id="KW-0805">Transcription regulation</keyword>
<dbReference type="PANTHER" id="PTHR43133:SF51">
    <property type="entry name" value="RNA POLYMERASE SIGMA FACTOR"/>
    <property type="match status" value="1"/>
</dbReference>
<keyword evidence="8" id="KW-1185">Reference proteome</keyword>
<protein>
    <submittedName>
        <fullName evidence="7">Sigma-70 family RNA polymerase sigma factor</fullName>
    </submittedName>
</protein>
<sequence length="188" mass="21993">MESIHTIKRKRIKTDNIVTSDDNLVESAIKGSKEAFESLIDTYKEYLYKTAYLYVKNQHEAADIYQETVYKAFISIHKLKKPEYFKTWVTRILINNINDSFRKSSKVVLMDDSEYLMNDNNHAEILSNIDLYKAIDSLSGKHKTAIILRYIHDMSIKDVARVMECSENTVKSYIHRALKSLKVKLMEE</sequence>
<evidence type="ECO:0000259" key="6">
    <source>
        <dbReference type="Pfam" id="PF08281"/>
    </source>
</evidence>
<dbReference type="NCBIfam" id="TIGR02937">
    <property type="entry name" value="sigma70-ECF"/>
    <property type="match status" value="1"/>
</dbReference>
<comment type="caution">
    <text evidence="7">The sequence shown here is derived from an EMBL/GenBank/DDBJ whole genome shotgun (WGS) entry which is preliminary data.</text>
</comment>
<evidence type="ECO:0000313" key="7">
    <source>
        <dbReference type="EMBL" id="GAA0730331.1"/>
    </source>
</evidence>
<dbReference type="InterPro" id="IPR014300">
    <property type="entry name" value="RNA_pol_sigma-V"/>
</dbReference>
<evidence type="ECO:0000256" key="3">
    <source>
        <dbReference type="ARBA" id="ARBA00023082"/>
    </source>
</evidence>